<dbReference type="CDD" id="cd02440">
    <property type="entry name" value="AdoMet_MTases"/>
    <property type="match status" value="1"/>
</dbReference>
<dbReference type="PANTHER" id="PTHR43591">
    <property type="entry name" value="METHYLTRANSFERASE"/>
    <property type="match status" value="1"/>
</dbReference>
<dbReference type="KEGG" id="pabo:BCY86_01490"/>
<keyword evidence="3" id="KW-1185">Reference proteome</keyword>
<evidence type="ECO:0000259" key="1">
    <source>
        <dbReference type="Pfam" id="PF08241"/>
    </source>
</evidence>
<dbReference type="InterPro" id="IPR029063">
    <property type="entry name" value="SAM-dependent_MTases_sf"/>
</dbReference>
<organism evidence="2 3">
    <name type="scientific">Pajaroellobacter abortibovis</name>
    <dbReference type="NCBI Taxonomy" id="1882918"/>
    <lineage>
        <taxon>Bacteria</taxon>
        <taxon>Pseudomonadati</taxon>
        <taxon>Myxococcota</taxon>
        <taxon>Polyangia</taxon>
        <taxon>Polyangiales</taxon>
        <taxon>Polyangiaceae</taxon>
    </lineage>
</organism>
<dbReference type="AlphaFoldDB" id="A0A1L6MVH2"/>
<dbReference type="GO" id="GO:0008757">
    <property type="term" value="F:S-adenosylmethionine-dependent methyltransferase activity"/>
    <property type="evidence" value="ECO:0007669"/>
    <property type="project" value="InterPro"/>
</dbReference>
<proteinExistence type="predicted"/>
<name>A0A1L6MVH2_9BACT</name>
<gene>
    <name evidence="2" type="ORF">BCY86_01490</name>
</gene>
<reference evidence="2 3" key="1">
    <citation type="submission" date="2016-08" db="EMBL/GenBank/DDBJ databases">
        <title>Identification and validation of antigenic proteins from Pajaroellobacter abortibovis using de-novo genome sequence assembly and reverse vaccinology.</title>
        <authorList>
            <person name="Welly B.T."/>
            <person name="Miller M.R."/>
            <person name="Stott J.L."/>
            <person name="Blanchard M.T."/>
            <person name="Islas-Trejo A.D."/>
            <person name="O'Rourke S.M."/>
            <person name="Young A.E."/>
            <person name="Medrano J.F."/>
            <person name="Van Eenennaam A.L."/>
        </authorList>
    </citation>
    <scope>NUCLEOTIDE SEQUENCE [LARGE SCALE GENOMIC DNA]</scope>
    <source>
        <strain evidence="2 3">BTF92-0548A/99-0131</strain>
    </source>
</reference>
<dbReference type="Gene3D" id="3.40.50.150">
    <property type="entry name" value="Vaccinia Virus protein VP39"/>
    <property type="match status" value="1"/>
</dbReference>
<evidence type="ECO:0000313" key="2">
    <source>
        <dbReference type="EMBL" id="APR99501.1"/>
    </source>
</evidence>
<dbReference type="STRING" id="1882918.BCY86_01490"/>
<feature type="domain" description="Methyltransferase type 11" evidence="1">
    <location>
        <begin position="61"/>
        <end position="149"/>
    </location>
</feature>
<evidence type="ECO:0000313" key="3">
    <source>
        <dbReference type="Proteomes" id="UP000185544"/>
    </source>
</evidence>
<dbReference type="EMBL" id="CP016908">
    <property type="protein sequence ID" value="APR99501.1"/>
    <property type="molecule type" value="Genomic_DNA"/>
</dbReference>
<dbReference type="OrthoDB" id="9789575at2"/>
<protein>
    <recommendedName>
        <fullName evidence="1">Methyltransferase type 11 domain-containing protein</fullName>
    </recommendedName>
</protein>
<dbReference type="Proteomes" id="UP000185544">
    <property type="component" value="Chromosome"/>
</dbReference>
<dbReference type="SUPFAM" id="SSF53335">
    <property type="entry name" value="S-adenosyl-L-methionine-dependent methyltransferases"/>
    <property type="match status" value="1"/>
</dbReference>
<dbReference type="InterPro" id="IPR013216">
    <property type="entry name" value="Methyltransf_11"/>
</dbReference>
<dbReference type="Pfam" id="PF08241">
    <property type="entry name" value="Methyltransf_11"/>
    <property type="match status" value="1"/>
</dbReference>
<accession>A0A1L6MVH2</accession>
<sequence length="258" mass="29027">MVISNPLVPFSQREAIEKYYDQFSAAYDQKRRPFMPEGYHAFLDDREIDLIRRYGEGKEILECGCGTGLLLEKIRLFAKQARGLDISSGMLRKAEERGLSVSKGSITAIPFKDESFDLTCSFKTLPHVPEIGRALAEMARVTRSGGVVLAEFYNLMSLRTLLKKVGPARSVAHMTRENGVYTRFDGPWRIFRFLPPTLHLEAFHGIRILAPVAGAFRIPGVKTLLEWGERTLADTKASLLGGFLVAILRKKSDSLYNR</sequence>